<comment type="caution">
    <text evidence="2">The sequence shown here is derived from an EMBL/GenBank/DDBJ whole genome shotgun (WGS) entry which is preliminary data.</text>
</comment>
<dbReference type="NCBIfam" id="TIGR04070">
    <property type="entry name" value="photo_TT_lyase"/>
    <property type="match status" value="1"/>
</dbReference>
<gene>
    <name evidence="2" type="primary">splB</name>
    <name evidence="2" type="ORF">H8S20_03430</name>
</gene>
<dbReference type="RefSeq" id="WP_032119890.1">
    <property type="nucleotide sequence ID" value="NZ_JACOOO010000004.1"/>
</dbReference>
<dbReference type="InterPro" id="IPR049539">
    <property type="entry name" value="SPL"/>
</dbReference>
<evidence type="ECO:0000259" key="1">
    <source>
        <dbReference type="PROSITE" id="PS51918"/>
    </source>
</evidence>
<evidence type="ECO:0000313" key="2">
    <source>
        <dbReference type="EMBL" id="MBC5627938.1"/>
    </source>
</evidence>
<dbReference type="Gene3D" id="3.80.30.30">
    <property type="match status" value="1"/>
</dbReference>
<organism evidence="2 3">
    <name type="scientific">Clostridium hominis</name>
    <dbReference type="NCBI Taxonomy" id="2763036"/>
    <lineage>
        <taxon>Bacteria</taxon>
        <taxon>Bacillati</taxon>
        <taxon>Bacillota</taxon>
        <taxon>Clostridia</taxon>
        <taxon>Eubacteriales</taxon>
        <taxon>Clostridiaceae</taxon>
        <taxon>Clostridium</taxon>
    </lineage>
</organism>
<dbReference type="SFLD" id="SFLDG01079">
    <property type="entry name" value="spore_photoproduct_lyase_like"/>
    <property type="match status" value="1"/>
</dbReference>
<dbReference type="InterPro" id="IPR007197">
    <property type="entry name" value="rSAM"/>
</dbReference>
<dbReference type="EC" id="4.1.99.14" evidence="2"/>
<protein>
    <submittedName>
        <fullName evidence="2">Spore photoproduct lyase</fullName>
        <ecNumber evidence="2">4.1.99.14</ecNumber>
    </submittedName>
</protein>
<dbReference type="GO" id="GO:0016829">
    <property type="term" value="F:lyase activity"/>
    <property type="evidence" value="ECO:0007669"/>
    <property type="project" value="UniProtKB-KW"/>
</dbReference>
<dbReference type="SUPFAM" id="SSF102114">
    <property type="entry name" value="Radical SAM enzymes"/>
    <property type="match status" value="1"/>
</dbReference>
<sequence length="341" mass="39692">MFIPKRIIFEKGSLDYEIGQNVYNFFKDNKNVEKIMLKSNKVKQNIPNSDDLRKFYKEGKRTLVVGVKKGLKFQSCKPSAHYQLPLYSGCMGQCQYCYLNTNLGDKPYAKINSNIDDILNQAQKYIDEGLPDITIFEGSATSDPLPMEPYSGSLKKAIEFFAQNPNGRFRFVSKFDDVETLLDIKHDGKTEVRFTLNTDRVIREYENATASIDLRLEACKKIANACYPLGFIIAPVFLYNNYKEDYKKLLLSLREKLPENMINPPSFEVISHRYTTRAKNVIMEVFPENTLPMDNEQRKYKYGQFGYGKYIYNKDELADMKEFFQKEISEIFPESEVKYII</sequence>
<dbReference type="SFLD" id="SFLDF00412">
    <property type="entry name" value="spore_photoproduct_lyase_2"/>
    <property type="match status" value="1"/>
</dbReference>
<reference evidence="2 3" key="1">
    <citation type="submission" date="2020-08" db="EMBL/GenBank/DDBJ databases">
        <title>Genome public.</title>
        <authorList>
            <person name="Liu C."/>
            <person name="Sun Q."/>
        </authorList>
    </citation>
    <scope>NUCLEOTIDE SEQUENCE [LARGE SCALE GENOMIC DNA]</scope>
    <source>
        <strain evidence="2 3">NSJ-6</strain>
    </source>
</reference>
<feature type="domain" description="Radical SAM core" evidence="1">
    <location>
        <begin position="76"/>
        <end position="292"/>
    </location>
</feature>
<evidence type="ECO:0000313" key="3">
    <source>
        <dbReference type="Proteomes" id="UP000596929"/>
    </source>
</evidence>
<proteinExistence type="predicted"/>
<accession>A0ABR7DB56</accession>
<dbReference type="CDD" id="cd01335">
    <property type="entry name" value="Radical_SAM"/>
    <property type="match status" value="1"/>
</dbReference>
<dbReference type="PROSITE" id="PS51918">
    <property type="entry name" value="RADICAL_SAM"/>
    <property type="match status" value="1"/>
</dbReference>
<dbReference type="Proteomes" id="UP000596929">
    <property type="component" value="Unassembled WGS sequence"/>
</dbReference>
<name>A0ABR7DB56_9CLOT</name>
<dbReference type="InterPro" id="IPR058240">
    <property type="entry name" value="rSAM_sf"/>
</dbReference>
<dbReference type="Gene3D" id="3.40.50.12110">
    <property type="match status" value="1"/>
</dbReference>
<keyword evidence="2" id="KW-0456">Lyase</keyword>
<dbReference type="Pfam" id="PF20903">
    <property type="entry name" value="SPL"/>
    <property type="match status" value="1"/>
</dbReference>
<dbReference type="InterPro" id="IPR034559">
    <property type="entry name" value="SPL_Clostridia"/>
</dbReference>
<dbReference type="PANTHER" id="PTHR37822">
    <property type="entry name" value="SPORE PHOTOPRODUCT LYASE-RELATED"/>
    <property type="match status" value="1"/>
</dbReference>
<dbReference type="SFLD" id="SFLDS00029">
    <property type="entry name" value="Radical_SAM"/>
    <property type="match status" value="1"/>
</dbReference>
<dbReference type="InterPro" id="IPR023897">
    <property type="entry name" value="SPL_firmicutes"/>
</dbReference>
<dbReference type="PANTHER" id="PTHR37822:SF2">
    <property type="entry name" value="SPORE PHOTOPRODUCT LYASE"/>
    <property type="match status" value="1"/>
</dbReference>
<keyword evidence="3" id="KW-1185">Reference proteome</keyword>
<dbReference type="EMBL" id="JACOOO010000004">
    <property type="protein sequence ID" value="MBC5627938.1"/>
    <property type="molecule type" value="Genomic_DNA"/>
</dbReference>